<organism evidence="3 4">
    <name type="scientific">Bacteroides fragilis</name>
    <dbReference type="NCBI Taxonomy" id="817"/>
    <lineage>
        <taxon>Bacteria</taxon>
        <taxon>Pseudomonadati</taxon>
        <taxon>Bacteroidota</taxon>
        <taxon>Bacteroidia</taxon>
        <taxon>Bacteroidales</taxon>
        <taxon>Bacteroidaceae</taxon>
        <taxon>Bacteroides</taxon>
    </lineage>
</organism>
<dbReference type="EMBL" id="QRJE01000009">
    <property type="protein sequence ID" value="RHH13993.1"/>
    <property type="molecule type" value="Genomic_DNA"/>
</dbReference>
<reference evidence="3 4" key="1">
    <citation type="submission" date="2018-08" db="EMBL/GenBank/DDBJ databases">
        <title>A genome reference for cultivated species of the human gut microbiota.</title>
        <authorList>
            <person name="Zou Y."/>
            <person name="Xue W."/>
            <person name="Luo G."/>
        </authorList>
    </citation>
    <scope>NUCLEOTIDE SEQUENCE [LARGE SCALE GENOMIC DNA]</scope>
    <source>
        <strain evidence="3 4">AM18-6</strain>
    </source>
</reference>
<evidence type="ECO:0000313" key="2">
    <source>
        <dbReference type="EMBL" id="KAA5207782.1"/>
    </source>
</evidence>
<keyword evidence="1" id="KW-0472">Membrane</keyword>
<evidence type="ECO:0008006" key="6">
    <source>
        <dbReference type="Google" id="ProtNLM"/>
    </source>
</evidence>
<comment type="caution">
    <text evidence="3">The sequence shown here is derived from an EMBL/GenBank/DDBJ whole genome shotgun (WGS) entry which is preliminary data.</text>
</comment>
<dbReference type="Proteomes" id="UP000266644">
    <property type="component" value="Unassembled WGS sequence"/>
</dbReference>
<feature type="transmembrane region" description="Helical" evidence="1">
    <location>
        <begin position="116"/>
        <end position="137"/>
    </location>
</feature>
<evidence type="ECO:0000313" key="5">
    <source>
        <dbReference type="Proteomes" id="UP000429838"/>
    </source>
</evidence>
<sequence length="146" mass="17389">MVEWRKVSIMILYDYLFYCSYKMGMRSNNFVGLPVLAGMMMVIPNVIIHVMTLDFIMCGLGVTWFAEIMKNKIFLGLFYSSILGLMYYYYSYKRRYEKIILKYDSRRNTVWKKHPIIVYILCLFVSMVLLHLSAMFYHKEGLFSVG</sequence>
<gene>
    <name evidence="3" type="ORF">DW228_07100</name>
    <name evidence="2" type="ORF">F2Z25_09940</name>
</gene>
<dbReference type="EMBL" id="VWAQ01000007">
    <property type="protein sequence ID" value="KAA5207782.1"/>
    <property type="molecule type" value="Genomic_DNA"/>
</dbReference>
<keyword evidence="1" id="KW-0812">Transmembrane</keyword>
<dbReference type="Proteomes" id="UP000429838">
    <property type="component" value="Unassembled WGS sequence"/>
</dbReference>
<protein>
    <recommendedName>
        <fullName evidence="6">Transmembrane protein</fullName>
    </recommendedName>
</protein>
<evidence type="ECO:0000256" key="1">
    <source>
        <dbReference type="SAM" id="Phobius"/>
    </source>
</evidence>
<dbReference type="AlphaFoldDB" id="A0A396C0A3"/>
<reference evidence="2 5" key="2">
    <citation type="journal article" date="2019" name="Nat. Med.">
        <title>A library of human gut bacterial isolates paired with longitudinal multiomics data enables mechanistic microbiome research.</title>
        <authorList>
            <person name="Poyet M."/>
            <person name="Groussin M."/>
            <person name="Gibbons S.M."/>
            <person name="Avila-Pacheco J."/>
            <person name="Jiang X."/>
            <person name="Kearney S.M."/>
            <person name="Perrotta A.R."/>
            <person name="Berdy B."/>
            <person name="Zhao S."/>
            <person name="Lieberman T.D."/>
            <person name="Swanson P.K."/>
            <person name="Smith M."/>
            <person name="Roesemann S."/>
            <person name="Alexander J.E."/>
            <person name="Rich S.A."/>
            <person name="Livny J."/>
            <person name="Vlamakis H."/>
            <person name="Clish C."/>
            <person name="Bullock K."/>
            <person name="Deik A."/>
            <person name="Scott J."/>
            <person name="Pierce K.A."/>
            <person name="Xavier R.J."/>
            <person name="Alm E.J."/>
        </authorList>
    </citation>
    <scope>NUCLEOTIDE SEQUENCE [LARGE SCALE GENOMIC DNA]</scope>
    <source>
        <strain evidence="2 5">BIOML-A1</strain>
    </source>
</reference>
<feature type="transmembrane region" description="Helical" evidence="1">
    <location>
        <begin position="30"/>
        <end position="53"/>
    </location>
</feature>
<evidence type="ECO:0000313" key="4">
    <source>
        <dbReference type="Proteomes" id="UP000266644"/>
    </source>
</evidence>
<proteinExistence type="predicted"/>
<feature type="transmembrane region" description="Helical" evidence="1">
    <location>
        <begin position="73"/>
        <end position="90"/>
    </location>
</feature>
<accession>A0A396C0A3</accession>
<evidence type="ECO:0000313" key="3">
    <source>
        <dbReference type="EMBL" id="RHH13993.1"/>
    </source>
</evidence>
<keyword evidence="1" id="KW-1133">Transmembrane helix</keyword>
<name>A0A396C0A3_BACFG</name>